<dbReference type="Proteomes" id="UP000325081">
    <property type="component" value="Unassembled WGS sequence"/>
</dbReference>
<evidence type="ECO:0000313" key="5">
    <source>
        <dbReference type="EMBL" id="GER26497.1"/>
    </source>
</evidence>
<gene>
    <name evidence="5" type="ORF">STAS_02145</name>
</gene>
<dbReference type="EMBL" id="BKCP01001113">
    <property type="protein sequence ID" value="GER26497.1"/>
    <property type="molecule type" value="Genomic_DNA"/>
</dbReference>
<keyword evidence="5" id="KW-0808">Transferase</keyword>
<reference evidence="6" key="1">
    <citation type="journal article" date="2019" name="Curr. Biol.">
        <title>Genome Sequence of Striga asiatica Provides Insight into the Evolution of Plant Parasitism.</title>
        <authorList>
            <person name="Yoshida S."/>
            <person name="Kim S."/>
            <person name="Wafula E.K."/>
            <person name="Tanskanen J."/>
            <person name="Kim Y.M."/>
            <person name="Honaas L."/>
            <person name="Yang Z."/>
            <person name="Spallek T."/>
            <person name="Conn C.E."/>
            <person name="Ichihashi Y."/>
            <person name="Cheong K."/>
            <person name="Cui S."/>
            <person name="Der J.P."/>
            <person name="Gundlach H."/>
            <person name="Jiao Y."/>
            <person name="Hori C."/>
            <person name="Ishida J.K."/>
            <person name="Kasahara H."/>
            <person name="Kiba T."/>
            <person name="Kim M.S."/>
            <person name="Koo N."/>
            <person name="Laohavisit A."/>
            <person name="Lee Y.H."/>
            <person name="Lumba S."/>
            <person name="McCourt P."/>
            <person name="Mortimer J.C."/>
            <person name="Mutuku J.M."/>
            <person name="Nomura T."/>
            <person name="Sasaki-Sekimoto Y."/>
            <person name="Seto Y."/>
            <person name="Wang Y."/>
            <person name="Wakatake T."/>
            <person name="Sakakibara H."/>
            <person name="Demura T."/>
            <person name="Yamaguchi S."/>
            <person name="Yoneyama K."/>
            <person name="Manabe R.I."/>
            <person name="Nelson D.C."/>
            <person name="Schulman A.H."/>
            <person name="Timko M.P."/>
            <person name="dePamphilis C.W."/>
            <person name="Choi D."/>
            <person name="Shirasu K."/>
        </authorList>
    </citation>
    <scope>NUCLEOTIDE SEQUENCE [LARGE SCALE GENOMIC DNA]</scope>
    <source>
        <strain evidence="6">cv. UVA1</strain>
    </source>
</reference>
<protein>
    <submittedName>
        <fullName evidence="5">Kinase interacting family protein</fullName>
    </submittedName>
</protein>
<dbReference type="InterPro" id="IPR051861">
    <property type="entry name" value="NET_actin-binding_domain"/>
</dbReference>
<dbReference type="GO" id="GO:0003779">
    <property type="term" value="F:actin binding"/>
    <property type="evidence" value="ECO:0007669"/>
    <property type="project" value="InterPro"/>
</dbReference>
<dbReference type="GO" id="GO:0016301">
    <property type="term" value="F:kinase activity"/>
    <property type="evidence" value="ECO:0007669"/>
    <property type="project" value="UniProtKB-KW"/>
</dbReference>
<name>A0A5A7P1I8_STRAF</name>
<evidence type="ECO:0000259" key="4">
    <source>
        <dbReference type="PROSITE" id="PS51774"/>
    </source>
</evidence>
<organism evidence="5 6">
    <name type="scientific">Striga asiatica</name>
    <name type="common">Asiatic witchweed</name>
    <name type="synonym">Buchnera asiatica</name>
    <dbReference type="NCBI Taxonomy" id="4170"/>
    <lineage>
        <taxon>Eukaryota</taxon>
        <taxon>Viridiplantae</taxon>
        <taxon>Streptophyta</taxon>
        <taxon>Embryophyta</taxon>
        <taxon>Tracheophyta</taxon>
        <taxon>Spermatophyta</taxon>
        <taxon>Magnoliopsida</taxon>
        <taxon>eudicotyledons</taxon>
        <taxon>Gunneridae</taxon>
        <taxon>Pentapetalae</taxon>
        <taxon>asterids</taxon>
        <taxon>lamiids</taxon>
        <taxon>Lamiales</taxon>
        <taxon>Orobanchaceae</taxon>
        <taxon>Buchnereae</taxon>
        <taxon>Striga</taxon>
    </lineage>
</organism>
<comment type="similarity">
    <text evidence="2">Belongs to the NET family.</text>
</comment>
<feature type="domain" description="NAB" evidence="4">
    <location>
        <begin position="56"/>
        <end position="139"/>
    </location>
</feature>
<evidence type="ECO:0000256" key="1">
    <source>
        <dbReference type="ARBA" id="ARBA00023054"/>
    </source>
</evidence>
<proteinExistence type="inferred from homology"/>
<dbReference type="PANTHER" id="PTHR32258">
    <property type="entry name" value="PROTEIN NETWORKED 4A"/>
    <property type="match status" value="1"/>
</dbReference>
<evidence type="ECO:0000256" key="3">
    <source>
        <dbReference type="SAM" id="Coils"/>
    </source>
</evidence>
<accession>A0A5A7P1I8</accession>
<evidence type="ECO:0000256" key="2">
    <source>
        <dbReference type="ARBA" id="ARBA00038006"/>
    </source>
</evidence>
<keyword evidence="5" id="KW-0418">Kinase</keyword>
<sequence>MASNYSLASLKMPMDDSTWRFHIGHQDCLKKSETEHTKVRRRKKKKMVELKNKDSSHWWWLDSHSKGSSNRSPWLQSTLADLDEKTRKMLKLIDEDADSFAQRAEMYYRKRPELVSMVEDLYRAHRSLAERHEQHSKSESGLARFPTPWAPQSFSPLSFSKYRLEKSPSLSDDMAYDSYSEACGPDFLDESEVDDPEVEDEEILENKSENEDFDKIKIERLMEEVERLREENRAQKDRLVEKDEEKREAIRQLSLAVDLLRDENMKLRERLVAKKKTTTPKKESEEGFFGRFFGGLSGKLLLPAATTNLVAV</sequence>
<evidence type="ECO:0000313" key="6">
    <source>
        <dbReference type="Proteomes" id="UP000325081"/>
    </source>
</evidence>
<keyword evidence="1 3" id="KW-0175">Coiled coil</keyword>
<dbReference type="PROSITE" id="PS51774">
    <property type="entry name" value="NAB"/>
    <property type="match status" value="1"/>
</dbReference>
<dbReference type="AlphaFoldDB" id="A0A5A7P1I8"/>
<keyword evidence="6" id="KW-1185">Reference proteome</keyword>
<dbReference type="Pfam" id="PF07765">
    <property type="entry name" value="KIP1"/>
    <property type="match status" value="1"/>
</dbReference>
<dbReference type="GO" id="GO:0005774">
    <property type="term" value="C:vacuolar membrane"/>
    <property type="evidence" value="ECO:0007669"/>
    <property type="project" value="TreeGrafter"/>
</dbReference>
<dbReference type="OrthoDB" id="2019833at2759"/>
<dbReference type="PANTHER" id="PTHR32258:SF28">
    <property type="entry name" value="PROTEIN NETWORKED 3A-RELATED"/>
    <property type="match status" value="1"/>
</dbReference>
<dbReference type="InterPro" id="IPR011684">
    <property type="entry name" value="NAB"/>
</dbReference>
<feature type="coiled-coil region" evidence="3">
    <location>
        <begin position="211"/>
        <end position="277"/>
    </location>
</feature>
<comment type="caution">
    <text evidence="5">The sequence shown here is derived from an EMBL/GenBank/DDBJ whole genome shotgun (WGS) entry which is preliminary data.</text>
</comment>